<dbReference type="OrthoDB" id="9774179at2"/>
<dbReference type="AlphaFoldDB" id="A0A1M6UK70"/>
<dbReference type="InterPro" id="IPR029069">
    <property type="entry name" value="HotDog_dom_sf"/>
</dbReference>
<dbReference type="CDD" id="cd03441">
    <property type="entry name" value="R_hydratase_like"/>
    <property type="match status" value="1"/>
</dbReference>
<dbReference type="EMBL" id="FRAP01000010">
    <property type="protein sequence ID" value="SHK69508.1"/>
    <property type="molecule type" value="Genomic_DNA"/>
</dbReference>
<dbReference type="InterPro" id="IPR003965">
    <property type="entry name" value="Fatty_acid_synthase"/>
</dbReference>
<reference evidence="3 4" key="1">
    <citation type="submission" date="2016-11" db="EMBL/GenBank/DDBJ databases">
        <authorList>
            <person name="Jaros S."/>
            <person name="Januszkiewicz K."/>
            <person name="Wedrychowicz H."/>
        </authorList>
    </citation>
    <scope>NUCLEOTIDE SEQUENCE [LARGE SCALE GENOMIC DNA]</scope>
    <source>
        <strain evidence="3 4">DSM 43832</strain>
    </source>
</reference>
<dbReference type="Proteomes" id="UP000184363">
    <property type="component" value="Unassembled WGS sequence"/>
</dbReference>
<comment type="similarity">
    <text evidence="1">Belongs to the enoyl-CoA hydratase/isomerase family.</text>
</comment>
<evidence type="ECO:0000313" key="4">
    <source>
        <dbReference type="Proteomes" id="UP000184363"/>
    </source>
</evidence>
<evidence type="ECO:0000256" key="1">
    <source>
        <dbReference type="ARBA" id="ARBA00005254"/>
    </source>
</evidence>
<dbReference type="GO" id="GO:0005835">
    <property type="term" value="C:fatty acid synthase complex"/>
    <property type="evidence" value="ECO:0007669"/>
    <property type="project" value="InterPro"/>
</dbReference>
<dbReference type="GO" id="GO:0006633">
    <property type="term" value="P:fatty acid biosynthetic process"/>
    <property type="evidence" value="ECO:0007669"/>
    <property type="project" value="InterPro"/>
</dbReference>
<organism evidence="3 4">
    <name type="scientific">Pseudonocardia thermophila</name>
    <dbReference type="NCBI Taxonomy" id="1848"/>
    <lineage>
        <taxon>Bacteria</taxon>
        <taxon>Bacillati</taxon>
        <taxon>Actinomycetota</taxon>
        <taxon>Actinomycetes</taxon>
        <taxon>Pseudonocardiales</taxon>
        <taxon>Pseudonocardiaceae</taxon>
        <taxon>Pseudonocardia</taxon>
    </lineage>
</organism>
<evidence type="ECO:0000313" key="3">
    <source>
        <dbReference type="EMBL" id="SHK69508.1"/>
    </source>
</evidence>
<keyword evidence="4" id="KW-1185">Reference proteome</keyword>
<dbReference type="PANTHER" id="PTHR43841">
    <property type="entry name" value="3-HYDROXYACYL-THIOESTER DEHYDRATASE HTDX-RELATED"/>
    <property type="match status" value="1"/>
</dbReference>
<dbReference type="InterPro" id="IPR002539">
    <property type="entry name" value="MaoC-like_dom"/>
</dbReference>
<protein>
    <submittedName>
        <fullName evidence="3">Acyl dehydratase</fullName>
    </submittedName>
</protein>
<name>A0A1M6UK70_PSETH</name>
<proteinExistence type="inferred from homology"/>
<dbReference type="RefSeq" id="WP_073457622.1">
    <property type="nucleotide sequence ID" value="NZ_CALGVN010000001.1"/>
</dbReference>
<dbReference type="Gene3D" id="3.10.129.10">
    <property type="entry name" value="Hotdog Thioesterase"/>
    <property type="match status" value="1"/>
</dbReference>
<accession>A0A1M6UK70</accession>
<dbReference type="PANTHER" id="PTHR43841:SF1">
    <property type="entry name" value="3-HYDROXYACYL-THIOESTER DEHYDRATASE X"/>
    <property type="match status" value="1"/>
</dbReference>
<feature type="domain" description="MaoC-like" evidence="2">
    <location>
        <begin position="176"/>
        <end position="263"/>
    </location>
</feature>
<dbReference type="Pfam" id="PF01575">
    <property type="entry name" value="MaoC_dehydratas"/>
    <property type="match status" value="1"/>
</dbReference>
<dbReference type="STRING" id="1848.SAMN05443637_110126"/>
<sequence>MALGLLYAKAAATALGPRSSTLPDTVVRRIAAIDRAHLAAYARLCGFRFGDAVPVPYLHVLGFPQQIELMATRAFPFALPGLVHVRNTGTAHRPVDAAERLSIAVHAERLRSHPKGAQVDLVTEIDVAGERVYDGRSTYLARGASAPLAEADPPGPQPFEDGPPTATWHLDAGLGRRYARISGDVNPIHLSPLAAKAFGFPRTIAHGMYTAARALASLDGRLSGALTWDVKFGKPLLLPSVVQLRTAPTGDGWAIDVRSEQAVHLTATVSEARSG</sequence>
<dbReference type="SUPFAM" id="SSF54637">
    <property type="entry name" value="Thioesterase/thiol ester dehydrase-isomerase"/>
    <property type="match status" value="2"/>
</dbReference>
<dbReference type="PRINTS" id="PR01483">
    <property type="entry name" value="FASYNTHASE"/>
</dbReference>
<dbReference type="GO" id="GO:0004312">
    <property type="term" value="F:fatty acid synthase activity"/>
    <property type="evidence" value="ECO:0007669"/>
    <property type="project" value="InterPro"/>
</dbReference>
<evidence type="ECO:0000259" key="2">
    <source>
        <dbReference type="Pfam" id="PF01575"/>
    </source>
</evidence>
<gene>
    <name evidence="3" type="ORF">SAMN05443637_110126</name>
</gene>